<dbReference type="Pfam" id="PF08770">
    <property type="entry name" value="SoxZ"/>
    <property type="match status" value="1"/>
</dbReference>
<proteinExistence type="predicted"/>
<protein>
    <submittedName>
        <fullName evidence="4">Quinoprotein dehydrogenase-associated SoxYZ-like carrier</fullName>
    </submittedName>
</protein>
<feature type="signal peptide" evidence="1">
    <location>
        <begin position="1"/>
        <end position="20"/>
    </location>
</feature>
<organism evidence="4 5">
    <name type="scientific">Cereibacter sphaeroides</name>
    <name type="common">Rhodobacter sphaeroides</name>
    <dbReference type="NCBI Taxonomy" id="1063"/>
    <lineage>
        <taxon>Bacteria</taxon>
        <taxon>Pseudomonadati</taxon>
        <taxon>Pseudomonadota</taxon>
        <taxon>Alphaproteobacteria</taxon>
        <taxon>Rhodobacterales</taxon>
        <taxon>Paracoccaceae</taxon>
        <taxon>Cereibacter</taxon>
    </lineage>
</organism>
<dbReference type="InterPro" id="IPR030831">
    <property type="entry name" value="Fuse-rel_SoxYZ"/>
</dbReference>
<dbReference type="InterPro" id="IPR013783">
    <property type="entry name" value="Ig-like_fold"/>
</dbReference>
<dbReference type="Gene3D" id="2.60.40.2470">
    <property type="entry name" value="SoxY domain"/>
    <property type="match status" value="1"/>
</dbReference>
<dbReference type="NCBIfam" id="TIGR04557">
    <property type="entry name" value="fuse_rel_SoxYZ"/>
    <property type="match status" value="1"/>
</dbReference>
<dbReference type="Proteomes" id="UP000266305">
    <property type="component" value="Unassembled WGS sequence"/>
</dbReference>
<dbReference type="AlphaFoldDB" id="A0AAX1UR64"/>
<dbReference type="InterPro" id="IPR014880">
    <property type="entry name" value="SoxZ_dom"/>
</dbReference>
<dbReference type="RefSeq" id="WP_118999264.1">
    <property type="nucleotide sequence ID" value="NZ_QWGP01000002.1"/>
</dbReference>
<reference evidence="4 5" key="1">
    <citation type="submission" date="2018-08" db="EMBL/GenBank/DDBJ databases">
        <title>Draft genome sequence of Rhodobacter sphaeroides FY.</title>
        <authorList>
            <person name="Rayyan A."/>
            <person name="Meyer T.E."/>
            <person name="Kyndt J.A."/>
        </authorList>
    </citation>
    <scope>NUCLEOTIDE SEQUENCE [LARGE SCALE GENOMIC DNA]</scope>
    <source>
        <strain evidence="4 5">FY</strain>
    </source>
</reference>
<feature type="chain" id="PRO_5043612185" evidence="1">
    <location>
        <begin position="21"/>
        <end position="268"/>
    </location>
</feature>
<accession>A0AAX1UR64</accession>
<dbReference type="Gene3D" id="2.60.40.10">
    <property type="entry name" value="Immunoglobulins"/>
    <property type="match status" value="1"/>
</dbReference>
<comment type="caution">
    <text evidence="4">The sequence shown here is derived from an EMBL/GenBank/DDBJ whole genome shotgun (WGS) entry which is preliminary data.</text>
</comment>
<feature type="domain" description="Ig-like SoxY" evidence="3">
    <location>
        <begin position="39"/>
        <end position="145"/>
    </location>
</feature>
<dbReference type="EMBL" id="QWGP01000002">
    <property type="protein sequence ID" value="RHZ98172.1"/>
    <property type="molecule type" value="Genomic_DNA"/>
</dbReference>
<dbReference type="Pfam" id="PF13501">
    <property type="entry name" value="SoxY"/>
    <property type="match status" value="1"/>
</dbReference>
<dbReference type="SUPFAM" id="SSF81296">
    <property type="entry name" value="E set domains"/>
    <property type="match status" value="1"/>
</dbReference>
<evidence type="ECO:0000313" key="5">
    <source>
        <dbReference type="Proteomes" id="UP000266305"/>
    </source>
</evidence>
<feature type="domain" description="Sulphur oxidation protein SoxZ" evidence="2">
    <location>
        <begin position="179"/>
        <end position="262"/>
    </location>
</feature>
<dbReference type="InterPro" id="IPR014756">
    <property type="entry name" value="Ig_E-set"/>
</dbReference>
<gene>
    <name evidence="4" type="ORF">D1114_02850</name>
</gene>
<evidence type="ECO:0000256" key="1">
    <source>
        <dbReference type="SAM" id="SignalP"/>
    </source>
</evidence>
<evidence type="ECO:0000259" key="3">
    <source>
        <dbReference type="Pfam" id="PF13501"/>
    </source>
</evidence>
<name>A0AAX1UR64_CERSP</name>
<dbReference type="InterPro" id="IPR038162">
    <property type="entry name" value="SoxY_sf"/>
</dbReference>
<evidence type="ECO:0000259" key="2">
    <source>
        <dbReference type="Pfam" id="PF08770"/>
    </source>
</evidence>
<dbReference type="InterPro" id="IPR032711">
    <property type="entry name" value="SoxY"/>
</dbReference>
<keyword evidence="1" id="KW-0732">Signal</keyword>
<sequence length="268" mass="29029">MRIVRSSIICAILLTTPLWAEEKPSPLQSGEAWESLQYDVFGTGDIVETPGALSLDTPFRAHDPALVPVRVTQPPDGPRIEELTLVIDENPAPVAATFTLGPAMHPLDLEVRVRVNAYSNVRAVARTEGGQWQMAGRFVRATGGCAAPAGKDAEAALAHLGQMRFQPVSADTSGGDLRREAKLMIRHPNYSGLQRDQVSLMMIPARFIDRLEVMQGEELLFSMTGGISISEDPVFTFRYRDNGAGEVTVRAVDTEGVEFGATFPLPAG</sequence>
<evidence type="ECO:0000313" key="4">
    <source>
        <dbReference type="EMBL" id="RHZ98172.1"/>
    </source>
</evidence>